<evidence type="ECO:0000256" key="1">
    <source>
        <dbReference type="SAM" id="MobiDB-lite"/>
    </source>
</evidence>
<evidence type="ECO:0000313" key="3">
    <source>
        <dbReference type="Proteomes" id="UP000813462"/>
    </source>
</evidence>
<evidence type="ECO:0000313" key="2">
    <source>
        <dbReference type="EMBL" id="KAH7533507.1"/>
    </source>
</evidence>
<name>A0A978VK88_ZIZJJ</name>
<sequence length="355" mass="37755">MIQDIGQEMCKRLGKRLVKELGQGAGSGAEGLDGVLGQHEAIPWKGHGAGHGAGQKGLKDLTGRLDSIRRLRGTGMELAMELDKELDKRLGQRLGKELSMELAMELGNELGKRLGKIIGHAAVRATHILNMCTMLEKVKQHNKIHQATIAMLSQISLNEGRLLQILAGLPQNQPADDPGHWPGDHEAISWEGHKASHGAGQKARLGIRQGARRGAWPGAEELDWALGQHEAILLGGGGGGGGGGHGAVGPGHRAIPWEGHGAGQKARPGVGQRAGHGARHGAGQEAGRGVGVNQIFDVILAAQLPDLLEPEMCKRLGKRLGLGLDKELGQGLKDLTGHLDSMWRFRARAWSWTRG</sequence>
<feature type="region of interest" description="Disordered" evidence="1">
    <location>
        <begin position="260"/>
        <end position="286"/>
    </location>
</feature>
<proteinExistence type="predicted"/>
<protein>
    <submittedName>
        <fullName evidence="2">Uncharacterized protein</fullName>
    </submittedName>
</protein>
<organism evidence="2 3">
    <name type="scientific">Ziziphus jujuba var. spinosa</name>
    <dbReference type="NCBI Taxonomy" id="714518"/>
    <lineage>
        <taxon>Eukaryota</taxon>
        <taxon>Viridiplantae</taxon>
        <taxon>Streptophyta</taxon>
        <taxon>Embryophyta</taxon>
        <taxon>Tracheophyta</taxon>
        <taxon>Spermatophyta</taxon>
        <taxon>Magnoliopsida</taxon>
        <taxon>eudicotyledons</taxon>
        <taxon>Gunneridae</taxon>
        <taxon>Pentapetalae</taxon>
        <taxon>rosids</taxon>
        <taxon>fabids</taxon>
        <taxon>Rosales</taxon>
        <taxon>Rhamnaceae</taxon>
        <taxon>Paliureae</taxon>
        <taxon>Ziziphus</taxon>
    </lineage>
</organism>
<gene>
    <name evidence="2" type="ORF">FEM48_Zijuj04G0138300</name>
</gene>
<reference evidence="2" key="1">
    <citation type="journal article" date="2021" name="Front. Plant Sci.">
        <title>Chromosome-Scale Genome Assembly for Chinese Sour Jujube and Insights Into Its Genome Evolution and Domestication Signature.</title>
        <authorList>
            <person name="Shen L.-Y."/>
            <person name="Luo H."/>
            <person name="Wang X.-L."/>
            <person name="Wang X.-M."/>
            <person name="Qiu X.-J."/>
            <person name="Liu H."/>
            <person name="Zhou S.-S."/>
            <person name="Jia K.-H."/>
            <person name="Nie S."/>
            <person name="Bao Y.-T."/>
            <person name="Zhang R.-G."/>
            <person name="Yun Q.-Z."/>
            <person name="Chai Y.-H."/>
            <person name="Lu J.-Y."/>
            <person name="Li Y."/>
            <person name="Zhao S.-W."/>
            <person name="Mao J.-F."/>
            <person name="Jia S.-G."/>
            <person name="Mao Y.-M."/>
        </authorList>
    </citation>
    <scope>NUCLEOTIDE SEQUENCE</scope>
    <source>
        <strain evidence="2">AT0</strain>
        <tissue evidence="2">Leaf</tissue>
    </source>
</reference>
<dbReference type="AlphaFoldDB" id="A0A978VK88"/>
<comment type="caution">
    <text evidence="2">The sequence shown here is derived from an EMBL/GenBank/DDBJ whole genome shotgun (WGS) entry which is preliminary data.</text>
</comment>
<dbReference type="EMBL" id="JAEACU010000004">
    <property type="protein sequence ID" value="KAH7533507.1"/>
    <property type="molecule type" value="Genomic_DNA"/>
</dbReference>
<accession>A0A978VK88</accession>
<dbReference type="Proteomes" id="UP000813462">
    <property type="component" value="Unassembled WGS sequence"/>
</dbReference>
<feature type="compositionally biased region" description="Low complexity" evidence="1">
    <location>
        <begin position="269"/>
        <end position="283"/>
    </location>
</feature>